<sequence length="211" mass="24305">SHFSRYFRLFIGVFVIFYCSTSILIASGGYDNGTATGKGKVGLDLTWNPLDYFPEGQSYVVLSYGFTDKFDFHSYYSHPVKGHDNYYLGLFYQFYKNKHLNLATAVGIRQYRSKSHRHLFAPQLLYTLYLFKGLRLGGSLVALRDIDRNTKLIGTTVDAALIIPLFKSGSINGRINSVDFCIGAFKPVLWKPNNWDWYPTYSFDIKYRIFN</sequence>
<gene>
    <name evidence="2" type="ORF">METZ01_LOCUS315624</name>
</gene>
<feature type="non-terminal residue" evidence="2">
    <location>
        <position position="1"/>
    </location>
</feature>
<evidence type="ECO:0000313" key="2">
    <source>
        <dbReference type="EMBL" id="SVC62770.1"/>
    </source>
</evidence>
<reference evidence="2" key="1">
    <citation type="submission" date="2018-05" db="EMBL/GenBank/DDBJ databases">
        <authorList>
            <person name="Lanie J.A."/>
            <person name="Ng W.-L."/>
            <person name="Kazmierczak K.M."/>
            <person name="Andrzejewski T.M."/>
            <person name="Davidsen T.M."/>
            <person name="Wayne K.J."/>
            <person name="Tettelin H."/>
            <person name="Glass J.I."/>
            <person name="Rusch D."/>
            <person name="Podicherti R."/>
            <person name="Tsui H.-C.T."/>
            <person name="Winkler M.E."/>
        </authorList>
    </citation>
    <scope>NUCLEOTIDE SEQUENCE</scope>
</reference>
<accession>A0A382NQ80</accession>
<evidence type="ECO:0000256" key="1">
    <source>
        <dbReference type="SAM" id="Phobius"/>
    </source>
</evidence>
<keyword evidence="1" id="KW-0472">Membrane</keyword>
<protein>
    <submittedName>
        <fullName evidence="2">Uncharacterized protein</fullName>
    </submittedName>
</protein>
<dbReference type="AlphaFoldDB" id="A0A382NQ80"/>
<dbReference type="EMBL" id="UINC01101728">
    <property type="protein sequence ID" value="SVC62770.1"/>
    <property type="molecule type" value="Genomic_DNA"/>
</dbReference>
<keyword evidence="1" id="KW-0812">Transmembrane</keyword>
<name>A0A382NQ80_9ZZZZ</name>
<organism evidence="2">
    <name type="scientific">marine metagenome</name>
    <dbReference type="NCBI Taxonomy" id="408172"/>
    <lineage>
        <taxon>unclassified sequences</taxon>
        <taxon>metagenomes</taxon>
        <taxon>ecological metagenomes</taxon>
    </lineage>
</organism>
<keyword evidence="1" id="KW-1133">Transmembrane helix</keyword>
<feature type="transmembrane region" description="Helical" evidence="1">
    <location>
        <begin position="6"/>
        <end position="30"/>
    </location>
</feature>
<proteinExistence type="predicted"/>